<evidence type="ECO:0000256" key="1">
    <source>
        <dbReference type="ARBA" id="ARBA00009009"/>
    </source>
</evidence>
<dbReference type="PANTHER" id="PTHR35333:SF3">
    <property type="entry name" value="BETA-LACTAMASE-TYPE TRANSPEPTIDASE FOLD CONTAINING PROTEIN"/>
    <property type="match status" value="1"/>
</dbReference>
<dbReference type="PROSITE" id="PS00146">
    <property type="entry name" value="BETA_LACTAMASE_A"/>
    <property type="match status" value="1"/>
</dbReference>
<dbReference type="Gene3D" id="3.40.710.10">
    <property type="entry name" value="DD-peptidase/beta-lactamase superfamily"/>
    <property type="match status" value="1"/>
</dbReference>
<dbReference type="InterPro" id="IPR023650">
    <property type="entry name" value="Beta-lactam_class-A_AS"/>
</dbReference>
<name>A0ABX0YQR0_STRTL</name>
<dbReference type="Proteomes" id="UP000635996">
    <property type="component" value="Unassembled WGS sequence"/>
</dbReference>
<dbReference type="EC" id="3.5.2.6" evidence="2 6"/>
<keyword evidence="7" id="KW-0732">Signal</keyword>
<dbReference type="InterPro" id="IPR045155">
    <property type="entry name" value="Beta-lactam_cat"/>
</dbReference>
<comment type="catalytic activity">
    <reaction evidence="6">
        <text>a beta-lactam + H2O = a substituted beta-amino acid</text>
        <dbReference type="Rhea" id="RHEA:20401"/>
        <dbReference type="ChEBI" id="CHEBI:15377"/>
        <dbReference type="ChEBI" id="CHEBI:35627"/>
        <dbReference type="ChEBI" id="CHEBI:140347"/>
        <dbReference type="EC" id="3.5.2.6"/>
    </reaction>
</comment>
<dbReference type="NCBIfam" id="NF033103">
    <property type="entry name" value="bla_class_A"/>
    <property type="match status" value="1"/>
</dbReference>
<dbReference type="InterPro" id="IPR006311">
    <property type="entry name" value="TAT_signal"/>
</dbReference>
<dbReference type="RefSeq" id="WP_168130967.1">
    <property type="nucleotide sequence ID" value="NZ_BMVZ01000001.1"/>
</dbReference>
<dbReference type="PRINTS" id="PR00118">
    <property type="entry name" value="BLACTAMASEA"/>
</dbReference>
<dbReference type="EMBL" id="JAATEL010000003">
    <property type="protein sequence ID" value="NJP13486.1"/>
    <property type="molecule type" value="Genomic_DNA"/>
</dbReference>
<protein>
    <recommendedName>
        <fullName evidence="3 6">Beta-lactamase</fullName>
        <ecNumber evidence="2 6">3.5.2.6</ecNumber>
    </recommendedName>
</protein>
<keyword evidence="4 6" id="KW-0378">Hydrolase</keyword>
<evidence type="ECO:0000256" key="7">
    <source>
        <dbReference type="SAM" id="SignalP"/>
    </source>
</evidence>
<sequence length="304" mass="31996">MTSPVSPARRRLLKAGLVASAAVLAPVVSSSAASGAPGRRQEAADRLGALEDRYGARLGVHARNVRTGQVVAHRADEVFAMCSVFKTFAAAAVLADQDRCTPLDRLVAYPPADLLPNSPRTEEHVDTGMTVDDLCAAAIRYSDNTAGNLLLRQIGGPAGLTRFFRSLGDRVSRLDRWEPDLNTAVPGDPRDTTTPQALGRLLERLTLGDALAAADRARLVDWMKGNTTGDGRIRAGVPEGWTVADKTGTGSYASAHDVGVAWTTRSTPVVLVVLSSKETADAPVDEALLADAARVVADVLAPGE</sequence>
<evidence type="ECO:0000256" key="5">
    <source>
        <dbReference type="ARBA" id="ARBA00023251"/>
    </source>
</evidence>
<dbReference type="InterPro" id="IPR000871">
    <property type="entry name" value="Beta-lactam_class-A"/>
</dbReference>
<gene>
    <name evidence="9" type="primary">bla</name>
    <name evidence="9" type="ORF">HCJ95_04065</name>
</gene>
<evidence type="ECO:0000256" key="3">
    <source>
        <dbReference type="ARBA" id="ARBA00018879"/>
    </source>
</evidence>
<comment type="similarity">
    <text evidence="1 6">Belongs to the class-A beta-lactamase family.</text>
</comment>
<evidence type="ECO:0000259" key="8">
    <source>
        <dbReference type="Pfam" id="PF13354"/>
    </source>
</evidence>
<evidence type="ECO:0000256" key="6">
    <source>
        <dbReference type="RuleBase" id="RU361140"/>
    </source>
</evidence>
<proteinExistence type="inferred from homology"/>
<dbReference type="InterPro" id="IPR012338">
    <property type="entry name" value="Beta-lactam/transpept-like"/>
</dbReference>
<organism evidence="9 10">
    <name type="scientific">Streptomyces thermoviolaceus subsp. thermoviolaceus</name>
    <dbReference type="NCBI Taxonomy" id="66860"/>
    <lineage>
        <taxon>Bacteria</taxon>
        <taxon>Bacillati</taxon>
        <taxon>Actinomycetota</taxon>
        <taxon>Actinomycetes</taxon>
        <taxon>Kitasatosporales</taxon>
        <taxon>Streptomycetaceae</taxon>
        <taxon>Streptomyces</taxon>
    </lineage>
</organism>
<evidence type="ECO:0000256" key="4">
    <source>
        <dbReference type="ARBA" id="ARBA00022801"/>
    </source>
</evidence>
<evidence type="ECO:0000313" key="10">
    <source>
        <dbReference type="Proteomes" id="UP000635996"/>
    </source>
</evidence>
<evidence type="ECO:0000256" key="2">
    <source>
        <dbReference type="ARBA" id="ARBA00012865"/>
    </source>
</evidence>
<accession>A0ABX0YQR0</accession>
<feature type="chain" id="PRO_5045421603" description="Beta-lactamase" evidence="7">
    <location>
        <begin position="33"/>
        <end position="304"/>
    </location>
</feature>
<dbReference type="PANTHER" id="PTHR35333">
    <property type="entry name" value="BETA-LACTAMASE"/>
    <property type="match status" value="1"/>
</dbReference>
<keyword evidence="5 6" id="KW-0046">Antibiotic resistance</keyword>
<feature type="domain" description="Beta-lactamase class A catalytic" evidence="8">
    <location>
        <begin position="59"/>
        <end position="274"/>
    </location>
</feature>
<evidence type="ECO:0000313" key="9">
    <source>
        <dbReference type="EMBL" id="NJP13486.1"/>
    </source>
</evidence>
<dbReference type="SUPFAM" id="SSF56601">
    <property type="entry name" value="beta-lactamase/transpeptidase-like"/>
    <property type="match status" value="1"/>
</dbReference>
<dbReference type="Pfam" id="PF13354">
    <property type="entry name" value="Beta-lactamase2"/>
    <property type="match status" value="1"/>
</dbReference>
<reference evidence="9 10" key="1">
    <citation type="submission" date="2020-03" db="EMBL/GenBank/DDBJ databases">
        <title>WGS of actinomycetes isolated from Thailand.</title>
        <authorList>
            <person name="Thawai C."/>
        </authorList>
    </citation>
    <scope>NUCLEOTIDE SEQUENCE [LARGE SCALE GENOMIC DNA]</scope>
    <source>
        <strain evidence="9 10">NBRC 13905</strain>
    </source>
</reference>
<comment type="caution">
    <text evidence="9">The sequence shown here is derived from an EMBL/GenBank/DDBJ whole genome shotgun (WGS) entry which is preliminary data.</text>
</comment>
<dbReference type="PROSITE" id="PS51318">
    <property type="entry name" value="TAT"/>
    <property type="match status" value="1"/>
</dbReference>
<keyword evidence="10" id="KW-1185">Reference proteome</keyword>
<feature type="signal peptide" evidence="7">
    <location>
        <begin position="1"/>
        <end position="32"/>
    </location>
</feature>